<dbReference type="RefSeq" id="WP_101290705.1">
    <property type="nucleotide sequence ID" value="NZ_FOUQ01000006.1"/>
</dbReference>
<feature type="transmembrane region" description="Helical" evidence="9">
    <location>
        <begin position="303"/>
        <end position="321"/>
    </location>
</feature>
<dbReference type="Proteomes" id="UP000233491">
    <property type="component" value="Unassembled WGS sequence"/>
</dbReference>
<dbReference type="InterPro" id="IPR029044">
    <property type="entry name" value="Nucleotide-diphossugar_trans"/>
</dbReference>
<comment type="caution">
    <text evidence="10">The sequence shown here is derived from an EMBL/GenBank/DDBJ whole genome shotgun (WGS) entry which is preliminary data.</text>
</comment>
<evidence type="ECO:0000256" key="6">
    <source>
        <dbReference type="ARBA" id="ARBA00022692"/>
    </source>
</evidence>
<dbReference type="Gene3D" id="3.90.550.10">
    <property type="entry name" value="Spore Coat Polysaccharide Biosynthesis Protein SpsA, Chain A"/>
    <property type="match status" value="1"/>
</dbReference>
<evidence type="ECO:0000256" key="9">
    <source>
        <dbReference type="SAM" id="Phobius"/>
    </source>
</evidence>
<dbReference type="GO" id="GO:0006679">
    <property type="term" value="P:glucosylceramide biosynthetic process"/>
    <property type="evidence" value="ECO:0007669"/>
    <property type="project" value="TreeGrafter"/>
</dbReference>
<sequence length="380" mass="42469">MTEAVIVLAAALLAAHLLTVSLYLFRLRRRLPAEGAIGMPRVTLLRPVCGREAFDRETLASSFAQDYPDYEVIFCAPSEEDPSVPLLRELIAEHTHRQARLLVGERRVTRNPKLNNLWSGWQAADADWVCMADSNLRLPADYLRTVVASWDEETGLVSSPPMGERPDGLAGSLECAFLNGNQARLQFASDSLGNGFAQGKTLFWNRRMLNEAGGLEALGRYLAEDVNATKLVRGAGLKVRLTPLPFAQPIGRRSFRDVWNRQLRWSRVRRDGFPLLFAAEPFNGPMVPFILAGIAAARLDMSIVLLPAIAAIWYGAEYVLMRRAGWPSSWRDVLALPLRDALLPVLWLATFRKRDIEWRGNAIEPLSSDERMTPALADHD</sequence>
<dbReference type="PANTHER" id="PTHR12726">
    <property type="entry name" value="CERAMIDE GLUCOSYLTRANSFERASE"/>
    <property type="match status" value="1"/>
</dbReference>
<dbReference type="Pfam" id="PF13506">
    <property type="entry name" value="Glyco_transf_21"/>
    <property type="match status" value="1"/>
</dbReference>
<dbReference type="InterPro" id="IPR025993">
    <property type="entry name" value="Ceramide_glucosylTrfase"/>
</dbReference>
<dbReference type="OrthoDB" id="9814255at2"/>
<comment type="pathway">
    <text evidence="3">Sphingolipid metabolism.</text>
</comment>
<dbReference type="CDD" id="cd02520">
    <property type="entry name" value="Glucosylceramide_synthase"/>
    <property type="match status" value="1"/>
</dbReference>
<dbReference type="AlphaFoldDB" id="A0A1I4TPB1"/>
<accession>A0A1I4TPB1</accession>
<evidence type="ECO:0000256" key="5">
    <source>
        <dbReference type="ARBA" id="ARBA00022679"/>
    </source>
</evidence>
<reference evidence="10 11" key="1">
    <citation type="submission" date="2017-12" db="EMBL/GenBank/DDBJ databases">
        <title>Anaerobic carbon monoxide metabolism by Pleomorphomonas carboxyditropha sp. nov., a new mesophilic hydrogenogenic carboxidotroph.</title>
        <authorList>
            <person name="Esquivel-Elizondo S."/>
            <person name="Krajmalnik-Brown R."/>
        </authorList>
    </citation>
    <scope>NUCLEOTIDE SEQUENCE [LARGE SCALE GENOMIC DNA]</scope>
    <source>
        <strain evidence="10 11">R5-392</strain>
    </source>
</reference>
<keyword evidence="5 10" id="KW-0808">Transferase</keyword>
<keyword evidence="4" id="KW-0328">Glycosyltransferase</keyword>
<evidence type="ECO:0000256" key="8">
    <source>
        <dbReference type="ARBA" id="ARBA00023136"/>
    </source>
</evidence>
<organism evidence="10 11">
    <name type="scientific">Pleomorphomonas diazotrophica</name>
    <dbReference type="NCBI Taxonomy" id="1166257"/>
    <lineage>
        <taxon>Bacteria</taxon>
        <taxon>Pseudomonadati</taxon>
        <taxon>Pseudomonadota</taxon>
        <taxon>Alphaproteobacteria</taxon>
        <taxon>Hyphomicrobiales</taxon>
        <taxon>Pleomorphomonadaceae</taxon>
        <taxon>Pleomorphomonas</taxon>
    </lineage>
</organism>
<comment type="subcellular location">
    <subcellularLocation>
        <location evidence="1">Membrane</location>
        <topology evidence="1">Multi-pass membrane protein</topology>
    </subcellularLocation>
</comment>
<dbReference type="SUPFAM" id="SSF53448">
    <property type="entry name" value="Nucleotide-diphospho-sugar transferases"/>
    <property type="match status" value="1"/>
</dbReference>
<gene>
    <name evidence="10" type="ORF">CXZ10_17715</name>
</gene>
<keyword evidence="7 9" id="KW-1133">Transmembrane helix</keyword>
<evidence type="ECO:0000313" key="10">
    <source>
        <dbReference type="EMBL" id="PKR87578.1"/>
    </source>
</evidence>
<evidence type="ECO:0000256" key="3">
    <source>
        <dbReference type="ARBA" id="ARBA00004991"/>
    </source>
</evidence>
<dbReference type="GO" id="GO:0016020">
    <property type="term" value="C:membrane"/>
    <property type="evidence" value="ECO:0007669"/>
    <property type="project" value="UniProtKB-SubCell"/>
</dbReference>
<evidence type="ECO:0000256" key="7">
    <source>
        <dbReference type="ARBA" id="ARBA00022989"/>
    </source>
</evidence>
<evidence type="ECO:0000256" key="2">
    <source>
        <dbReference type="ARBA" id="ARBA00004760"/>
    </source>
</evidence>
<keyword evidence="8 9" id="KW-0472">Membrane</keyword>
<feature type="transmembrane region" description="Helical" evidence="9">
    <location>
        <begin position="6"/>
        <end position="25"/>
    </location>
</feature>
<dbReference type="PANTHER" id="PTHR12726:SF0">
    <property type="entry name" value="CERAMIDE GLUCOSYLTRANSFERASE"/>
    <property type="match status" value="1"/>
</dbReference>
<keyword evidence="11" id="KW-1185">Reference proteome</keyword>
<protein>
    <submittedName>
        <fullName evidence="10">Ceramide glucosyltransferase</fullName>
    </submittedName>
</protein>
<dbReference type="GO" id="GO:0008120">
    <property type="term" value="F:ceramide glucosyltransferase activity"/>
    <property type="evidence" value="ECO:0007669"/>
    <property type="project" value="TreeGrafter"/>
</dbReference>
<name>A0A1I4TPB1_9HYPH</name>
<dbReference type="EMBL" id="PJNW01000016">
    <property type="protein sequence ID" value="PKR87578.1"/>
    <property type="molecule type" value="Genomic_DNA"/>
</dbReference>
<proteinExistence type="predicted"/>
<comment type="pathway">
    <text evidence="2">Lipid metabolism; sphingolipid metabolism.</text>
</comment>
<evidence type="ECO:0000256" key="1">
    <source>
        <dbReference type="ARBA" id="ARBA00004141"/>
    </source>
</evidence>
<feature type="transmembrane region" description="Helical" evidence="9">
    <location>
        <begin position="273"/>
        <end position="297"/>
    </location>
</feature>
<evidence type="ECO:0000313" key="11">
    <source>
        <dbReference type="Proteomes" id="UP000233491"/>
    </source>
</evidence>
<keyword evidence="6 9" id="KW-0812">Transmembrane</keyword>
<evidence type="ECO:0000256" key="4">
    <source>
        <dbReference type="ARBA" id="ARBA00022676"/>
    </source>
</evidence>